<dbReference type="EMBL" id="CM055094">
    <property type="protein sequence ID" value="KAJ7561433.1"/>
    <property type="molecule type" value="Genomic_DNA"/>
</dbReference>
<accession>A0ACC2E4F9</accession>
<gene>
    <name evidence="1" type="ORF">O6H91_03G028500</name>
</gene>
<dbReference type="Proteomes" id="UP001162992">
    <property type="component" value="Chromosome 3"/>
</dbReference>
<sequence length="280" mass="30763">MAELFESWQKKYLHGSRFFCHQTMLSVVFALLSFESLTASAALQEIGTSGSSTPAPVLMSEHELASPPLLHPDDHHKAPYSHSFPSYSPIPPQPPSHHPKSKKYSPPSPPPAQFPPPPLHFFKSPPVYRHNGPPPSLSDYHKKPAPPPSSVSKCKYPPPPARPPYYHRYRPSPPYRHAPPPPTSPYSYRKSPPFPPVSPPHNHEVPPSPVAKPPPAASHIIPPLSPLYTNKPSLHHSNKHSQLPSPSTYGTEAPPVSHHRNSYPTSSRRAGSASTVKSIS</sequence>
<proteinExistence type="predicted"/>
<comment type="caution">
    <text evidence="1">The sequence shown here is derived from an EMBL/GenBank/DDBJ whole genome shotgun (WGS) entry which is preliminary data.</text>
</comment>
<evidence type="ECO:0000313" key="2">
    <source>
        <dbReference type="Proteomes" id="UP001162992"/>
    </source>
</evidence>
<evidence type="ECO:0000313" key="1">
    <source>
        <dbReference type="EMBL" id="KAJ7561433.1"/>
    </source>
</evidence>
<reference evidence="2" key="1">
    <citation type="journal article" date="2024" name="Proc. Natl. Acad. Sci. U.S.A.">
        <title>Extraordinary preservation of gene collinearity over three hundred million years revealed in homosporous lycophytes.</title>
        <authorList>
            <person name="Li C."/>
            <person name="Wickell D."/>
            <person name="Kuo L.Y."/>
            <person name="Chen X."/>
            <person name="Nie B."/>
            <person name="Liao X."/>
            <person name="Peng D."/>
            <person name="Ji J."/>
            <person name="Jenkins J."/>
            <person name="Williams M."/>
            <person name="Shu S."/>
            <person name="Plott C."/>
            <person name="Barry K."/>
            <person name="Rajasekar S."/>
            <person name="Grimwood J."/>
            <person name="Han X."/>
            <person name="Sun S."/>
            <person name="Hou Z."/>
            <person name="He W."/>
            <person name="Dai G."/>
            <person name="Sun C."/>
            <person name="Schmutz J."/>
            <person name="Leebens-Mack J.H."/>
            <person name="Li F.W."/>
            <person name="Wang L."/>
        </authorList>
    </citation>
    <scope>NUCLEOTIDE SEQUENCE [LARGE SCALE GENOMIC DNA]</scope>
    <source>
        <strain evidence="2">cv. PW_Plant_1</strain>
    </source>
</reference>
<name>A0ACC2E4F9_DIPCM</name>
<organism evidence="1 2">
    <name type="scientific">Diphasiastrum complanatum</name>
    <name type="common">Issler's clubmoss</name>
    <name type="synonym">Lycopodium complanatum</name>
    <dbReference type="NCBI Taxonomy" id="34168"/>
    <lineage>
        <taxon>Eukaryota</taxon>
        <taxon>Viridiplantae</taxon>
        <taxon>Streptophyta</taxon>
        <taxon>Embryophyta</taxon>
        <taxon>Tracheophyta</taxon>
        <taxon>Lycopodiopsida</taxon>
        <taxon>Lycopodiales</taxon>
        <taxon>Lycopodiaceae</taxon>
        <taxon>Lycopodioideae</taxon>
        <taxon>Diphasiastrum</taxon>
    </lineage>
</organism>
<keyword evidence="2" id="KW-1185">Reference proteome</keyword>
<protein>
    <submittedName>
        <fullName evidence="1">Uncharacterized protein</fullName>
    </submittedName>
</protein>